<evidence type="ECO:0000313" key="5">
    <source>
        <dbReference type="Proteomes" id="UP000485058"/>
    </source>
</evidence>
<accession>A0A6A0A2T9</accession>
<feature type="repeat" description="WD" evidence="3">
    <location>
        <begin position="290"/>
        <end position="331"/>
    </location>
</feature>
<dbReference type="InterPro" id="IPR036322">
    <property type="entry name" value="WD40_repeat_dom_sf"/>
</dbReference>
<dbReference type="InterPro" id="IPR001680">
    <property type="entry name" value="WD40_rpt"/>
</dbReference>
<keyword evidence="1 3" id="KW-0853">WD repeat</keyword>
<dbReference type="SMART" id="SM00320">
    <property type="entry name" value="WD40"/>
    <property type="match status" value="5"/>
</dbReference>
<dbReference type="PANTHER" id="PTHR19848:SF8">
    <property type="entry name" value="F-BOX AND WD REPEAT DOMAIN CONTAINING 7"/>
    <property type="match status" value="1"/>
</dbReference>
<dbReference type="AlphaFoldDB" id="A0A6A0A2T9"/>
<dbReference type="PANTHER" id="PTHR19848">
    <property type="entry name" value="WD40 REPEAT PROTEIN"/>
    <property type="match status" value="1"/>
</dbReference>
<dbReference type="Gene3D" id="2.130.10.10">
    <property type="entry name" value="YVTN repeat-like/Quinoprotein amine dehydrogenase"/>
    <property type="match status" value="3"/>
</dbReference>
<evidence type="ECO:0000256" key="3">
    <source>
        <dbReference type="PROSITE-ProRule" id="PRU00221"/>
    </source>
</evidence>
<dbReference type="Proteomes" id="UP000485058">
    <property type="component" value="Unassembled WGS sequence"/>
</dbReference>
<gene>
    <name evidence="4" type="ORF">HaLaN_25622</name>
</gene>
<dbReference type="SUPFAM" id="SSF50978">
    <property type="entry name" value="WD40 repeat-like"/>
    <property type="match status" value="1"/>
</dbReference>
<proteinExistence type="predicted"/>
<sequence>MGENIVTAVKTLRRASMMTHPNVGGNNAPDLAAKAGSLVSYFYAPHPTPGAGIAVSPDGAFMVRFGYGPDMRLLRSSTGSVAATLSHSVGHVRFATFSADGDHVIAATDDCRLLIWSVHQPLAYCLLAPNKQTVLSCDDDGQLELWSVQQGTMIRRFDIPFSAKRARFSPDGTKVIACSDFDIQVALCNVDTGEVAHSETFDDLSECRNKANYCISEDGSKVLVYVTDHCYAFNVALFDTLTLSYQKLLVSGGSLVHALISDDGADFVATGRDDKIHVYDTATATLLVTLAGHRSDVLYCQVTADRRHAISGDNSGHVLLWDVDSGDCILRMQAHQAPVLWCSITKDCSRAVTLDNEGHAYLWFLDTQ</sequence>
<dbReference type="PROSITE" id="PS50082">
    <property type="entry name" value="WD_REPEATS_2"/>
    <property type="match status" value="1"/>
</dbReference>
<dbReference type="EMBL" id="BLLF01003432">
    <property type="protein sequence ID" value="GFH27319.1"/>
    <property type="molecule type" value="Genomic_DNA"/>
</dbReference>
<comment type="caution">
    <text evidence="4">The sequence shown here is derived from an EMBL/GenBank/DDBJ whole genome shotgun (WGS) entry which is preliminary data.</text>
</comment>
<name>A0A6A0A2T9_HAELA</name>
<reference evidence="4 5" key="1">
    <citation type="submission" date="2020-02" db="EMBL/GenBank/DDBJ databases">
        <title>Draft genome sequence of Haematococcus lacustris strain NIES-144.</title>
        <authorList>
            <person name="Morimoto D."/>
            <person name="Nakagawa S."/>
            <person name="Yoshida T."/>
            <person name="Sawayama S."/>
        </authorList>
    </citation>
    <scope>NUCLEOTIDE SEQUENCE [LARGE SCALE GENOMIC DNA]</scope>
    <source>
        <strain evidence="4 5">NIES-144</strain>
    </source>
</reference>
<evidence type="ECO:0000256" key="1">
    <source>
        <dbReference type="ARBA" id="ARBA00022574"/>
    </source>
</evidence>
<organism evidence="4 5">
    <name type="scientific">Haematococcus lacustris</name>
    <name type="common">Green alga</name>
    <name type="synonym">Haematococcus pluvialis</name>
    <dbReference type="NCBI Taxonomy" id="44745"/>
    <lineage>
        <taxon>Eukaryota</taxon>
        <taxon>Viridiplantae</taxon>
        <taxon>Chlorophyta</taxon>
        <taxon>core chlorophytes</taxon>
        <taxon>Chlorophyceae</taxon>
        <taxon>CS clade</taxon>
        <taxon>Chlamydomonadales</taxon>
        <taxon>Haematococcaceae</taxon>
        <taxon>Haematococcus</taxon>
    </lineage>
</organism>
<feature type="non-terminal residue" evidence="4">
    <location>
        <position position="368"/>
    </location>
</feature>
<evidence type="ECO:0000256" key="2">
    <source>
        <dbReference type="ARBA" id="ARBA00022737"/>
    </source>
</evidence>
<keyword evidence="5" id="KW-1185">Reference proteome</keyword>
<dbReference type="Pfam" id="PF00400">
    <property type="entry name" value="WD40"/>
    <property type="match status" value="2"/>
</dbReference>
<keyword evidence="2" id="KW-0677">Repeat</keyword>
<evidence type="ECO:0000313" key="4">
    <source>
        <dbReference type="EMBL" id="GFH27319.1"/>
    </source>
</evidence>
<protein>
    <submittedName>
        <fullName evidence="4">Uncharacterized protein</fullName>
    </submittedName>
</protein>
<dbReference type="InterPro" id="IPR015943">
    <property type="entry name" value="WD40/YVTN_repeat-like_dom_sf"/>
</dbReference>
<feature type="non-terminal residue" evidence="4">
    <location>
        <position position="1"/>
    </location>
</feature>